<dbReference type="KEGG" id="dsh:Dshi_3408"/>
<dbReference type="NCBIfam" id="TIGR03142">
    <property type="entry name" value="cytochro_ccmI"/>
    <property type="match status" value="1"/>
</dbReference>
<dbReference type="Gene3D" id="1.25.40.10">
    <property type="entry name" value="Tetratricopeptide repeat domain"/>
    <property type="match status" value="2"/>
</dbReference>
<keyword evidence="6" id="KW-1133">Transmembrane helix</keyword>
<name>A8LP76_DINSH</name>
<dbReference type="AlphaFoldDB" id="A8LP76"/>
<evidence type="ECO:0000256" key="1">
    <source>
        <dbReference type="ARBA" id="ARBA00004196"/>
    </source>
</evidence>
<dbReference type="GO" id="GO:0017004">
    <property type="term" value="P:cytochrome complex assembly"/>
    <property type="evidence" value="ECO:0007669"/>
    <property type="project" value="UniProtKB-KW"/>
</dbReference>
<dbReference type="EMBL" id="CP000830">
    <property type="protein sequence ID" value="ABV95141.1"/>
    <property type="molecule type" value="Genomic_DNA"/>
</dbReference>
<protein>
    <submittedName>
        <fullName evidence="8">Cytochrome c-type biogenesis protein CycH</fullName>
    </submittedName>
</protein>
<accession>A8LP76</accession>
<dbReference type="GO" id="GO:0030313">
    <property type="term" value="C:cell envelope"/>
    <property type="evidence" value="ECO:0007669"/>
    <property type="project" value="UniProtKB-SubCell"/>
</dbReference>
<evidence type="ECO:0000256" key="4">
    <source>
        <dbReference type="ARBA" id="ARBA00022803"/>
    </source>
</evidence>
<dbReference type="Pfam" id="PF23914">
    <property type="entry name" value="TPR_CcmH_CycH"/>
    <property type="match status" value="1"/>
</dbReference>
<evidence type="ECO:0000256" key="2">
    <source>
        <dbReference type="ARBA" id="ARBA00022737"/>
    </source>
</evidence>
<evidence type="ECO:0000256" key="5">
    <source>
        <dbReference type="PROSITE-ProRule" id="PRU00339"/>
    </source>
</evidence>
<evidence type="ECO:0000313" key="9">
    <source>
        <dbReference type="Proteomes" id="UP000006833"/>
    </source>
</evidence>
<feature type="transmembrane region" description="Helical" evidence="6">
    <location>
        <begin position="87"/>
        <end position="109"/>
    </location>
</feature>
<dbReference type="RefSeq" id="WP_012180065.1">
    <property type="nucleotide sequence ID" value="NC_009952.1"/>
</dbReference>
<dbReference type="InterPro" id="IPR019734">
    <property type="entry name" value="TPR_rpt"/>
</dbReference>
<evidence type="ECO:0000256" key="3">
    <source>
        <dbReference type="ARBA" id="ARBA00022748"/>
    </source>
</evidence>
<evidence type="ECO:0000259" key="7">
    <source>
        <dbReference type="Pfam" id="PF23914"/>
    </source>
</evidence>
<keyword evidence="6" id="KW-0812">Transmembrane</keyword>
<keyword evidence="6" id="KW-0472">Membrane</keyword>
<proteinExistence type="predicted"/>
<dbReference type="InterPro" id="IPR056413">
    <property type="entry name" value="TPR_CcmH_CycH"/>
</dbReference>
<dbReference type="Proteomes" id="UP000006833">
    <property type="component" value="Chromosome"/>
</dbReference>
<reference evidence="9" key="1">
    <citation type="journal article" date="2010" name="ISME J.">
        <title>The complete genome sequence of the algal symbiont Dinoroseobacter shibae: a hitchhiker's guide to life in the sea.</title>
        <authorList>
            <person name="Wagner-Dobler I."/>
            <person name="Ballhausen B."/>
            <person name="Berger M."/>
            <person name="Brinkhoff T."/>
            <person name="Buchholz I."/>
            <person name="Bunk B."/>
            <person name="Cypionka H."/>
            <person name="Daniel R."/>
            <person name="Drepper T."/>
            <person name="Gerdts G."/>
            <person name="Hahnke S."/>
            <person name="Han C."/>
            <person name="Jahn D."/>
            <person name="Kalhoefer D."/>
            <person name="Kiss H."/>
            <person name="Klenk H.P."/>
            <person name="Kyrpides N."/>
            <person name="Liebl W."/>
            <person name="Liesegang H."/>
            <person name="Meincke L."/>
            <person name="Pati A."/>
            <person name="Petersen J."/>
            <person name="Piekarski T."/>
            <person name="Pommerenke C."/>
            <person name="Pradella S."/>
            <person name="Pukall R."/>
            <person name="Rabus R."/>
            <person name="Stackebrandt E."/>
            <person name="Thole S."/>
            <person name="Thompson L."/>
            <person name="Tielen P."/>
            <person name="Tomasch J."/>
            <person name="von Jan M."/>
            <person name="Wanphrut N."/>
            <person name="Wichels A."/>
            <person name="Zech H."/>
            <person name="Simon M."/>
        </authorList>
    </citation>
    <scope>NUCLEOTIDE SEQUENCE [LARGE SCALE GENOMIC DNA]</scope>
    <source>
        <strain evidence="9">DSM 16493 / NCIMB 14021 / DFL 12</strain>
    </source>
</reference>
<keyword evidence="2" id="KW-0677">Repeat</keyword>
<dbReference type="HOGENOM" id="CLU_036074_4_1_5"/>
<sequence>MIWVIGGVLAAISVLVLVLPAWRKRGEALGRDESAMEIFKDQLSEVDRDEARNLISGDEATAARSEIKRRMLAITKRQGNTTKAKSASGGVTVLVVSALAIPVLGFVLYGMRGAPEIPSQPFAERAEEQNEASEIAQLAETLRTRLLEDRTGGPSDGWMLLGQTYMRMNRFDAAAEAFGRVAERPDADSGVHSQYAEALISAENGVVTQTASRAIAQAMQLDPMNPAAVYYRARELAQDGLLRDARASLLLRIQEAPGFEPWMEIFLETANQYGEEIGIEEPVQLQDFAPMFAGRSQASTPGPSPEDVEAAEEMSGEDRAAFIRSMVDGLAARLAEEPGDLEGWLRLARAYTVLGNTEGATEAADKARALAEILPSDDPGRLATQAELNALGL</sequence>
<keyword evidence="3" id="KW-0201">Cytochrome c-type biogenesis</keyword>
<dbReference type="STRING" id="398580.Dshi_3408"/>
<dbReference type="SUPFAM" id="SSF48452">
    <property type="entry name" value="TPR-like"/>
    <property type="match status" value="1"/>
</dbReference>
<organism evidence="8 9">
    <name type="scientific">Dinoroseobacter shibae (strain DSM 16493 / NCIMB 14021 / DFL 12)</name>
    <dbReference type="NCBI Taxonomy" id="398580"/>
    <lineage>
        <taxon>Bacteria</taxon>
        <taxon>Pseudomonadati</taxon>
        <taxon>Pseudomonadota</taxon>
        <taxon>Alphaproteobacteria</taxon>
        <taxon>Rhodobacterales</taxon>
        <taxon>Roseobacteraceae</taxon>
        <taxon>Dinoroseobacter</taxon>
    </lineage>
</organism>
<dbReference type="PANTHER" id="PTHR47870:SF1">
    <property type="entry name" value="CYTOCHROME C-TYPE BIOGENESIS PROTEIN CCMH"/>
    <property type="match status" value="1"/>
</dbReference>
<dbReference type="PROSITE" id="PS50005">
    <property type="entry name" value="TPR"/>
    <property type="match status" value="1"/>
</dbReference>
<dbReference type="InterPro" id="IPR051263">
    <property type="entry name" value="C-type_cytochrome_biogenesis"/>
</dbReference>
<gene>
    <name evidence="8" type="primary">cycH</name>
    <name evidence="8" type="ordered locus">Dshi_3408</name>
</gene>
<evidence type="ECO:0000313" key="8">
    <source>
        <dbReference type="EMBL" id="ABV95141.1"/>
    </source>
</evidence>
<dbReference type="eggNOG" id="COG4235">
    <property type="taxonomic scope" value="Bacteria"/>
</dbReference>
<dbReference type="SMART" id="SM00028">
    <property type="entry name" value="TPR"/>
    <property type="match status" value="2"/>
</dbReference>
<dbReference type="InterPro" id="IPR011990">
    <property type="entry name" value="TPR-like_helical_dom_sf"/>
</dbReference>
<keyword evidence="4 5" id="KW-0802">TPR repeat</keyword>
<dbReference type="PANTHER" id="PTHR47870">
    <property type="entry name" value="CYTOCHROME C-TYPE BIOGENESIS PROTEIN CCMH"/>
    <property type="match status" value="1"/>
</dbReference>
<evidence type="ECO:0000256" key="6">
    <source>
        <dbReference type="SAM" id="Phobius"/>
    </source>
</evidence>
<feature type="repeat" description="TPR" evidence="5">
    <location>
        <begin position="155"/>
        <end position="188"/>
    </location>
</feature>
<dbReference type="OrthoDB" id="9815847at2"/>
<feature type="domain" description="Cytochrome c-type biogenesis protein H TPR" evidence="7">
    <location>
        <begin position="124"/>
        <end position="245"/>
    </location>
</feature>
<comment type="subcellular location">
    <subcellularLocation>
        <location evidence="1">Cell envelope</location>
    </subcellularLocation>
</comment>
<dbReference type="InterPro" id="IPR017560">
    <property type="entry name" value="Cyt_c_biogenesis_CcmI"/>
</dbReference>
<keyword evidence="9" id="KW-1185">Reference proteome</keyword>